<dbReference type="Proteomes" id="UP000078084">
    <property type="component" value="Unassembled WGS sequence"/>
</dbReference>
<sequence length="68" mass="7692">MDAKQVIEIMGGRAEVMRITGLTKGRISQMVSENHIPRAWMAAFRAIRPEAFGIQPPRRHSKKEPAHV</sequence>
<dbReference type="EMBL" id="LBNE01000005">
    <property type="protein sequence ID" value="KKO71820.1"/>
    <property type="molecule type" value="Genomic_DNA"/>
</dbReference>
<evidence type="ECO:0008006" key="3">
    <source>
        <dbReference type="Google" id="ProtNLM"/>
    </source>
</evidence>
<reference evidence="1 2" key="1">
    <citation type="submission" date="2015-04" db="EMBL/GenBank/DDBJ databases">
        <title>Genome sequence of Kerstersia gyiorum CG1.</title>
        <authorList>
            <person name="Greninger A.L."/>
            <person name="Kozyreva V."/>
            <person name="Chaturvedi V."/>
        </authorList>
    </citation>
    <scope>NUCLEOTIDE SEQUENCE [LARGE SCALE GENOMIC DNA]</scope>
    <source>
        <strain evidence="1 2">CG1</strain>
    </source>
</reference>
<protein>
    <recommendedName>
        <fullName evidence="3">YdaS antitoxin of YdaST toxin-antitoxin system</fullName>
    </recommendedName>
</protein>
<accession>A0A171KSF3</accession>
<evidence type="ECO:0000313" key="1">
    <source>
        <dbReference type="EMBL" id="KKO71820.1"/>
    </source>
</evidence>
<comment type="caution">
    <text evidence="1">The sequence shown here is derived from an EMBL/GenBank/DDBJ whole genome shotgun (WGS) entry which is preliminary data.</text>
</comment>
<organism evidence="1 2">
    <name type="scientific">Kerstersia gyiorum</name>
    <dbReference type="NCBI Taxonomy" id="206506"/>
    <lineage>
        <taxon>Bacteria</taxon>
        <taxon>Pseudomonadati</taxon>
        <taxon>Pseudomonadota</taxon>
        <taxon>Betaproteobacteria</taxon>
        <taxon>Burkholderiales</taxon>
        <taxon>Alcaligenaceae</taxon>
        <taxon>Kerstersia</taxon>
    </lineage>
</organism>
<evidence type="ECO:0000313" key="2">
    <source>
        <dbReference type="Proteomes" id="UP000078084"/>
    </source>
</evidence>
<dbReference type="AlphaFoldDB" id="A0A171KSF3"/>
<proteinExistence type="predicted"/>
<dbReference type="STRING" id="206506.AAV32_09595"/>
<keyword evidence="2" id="KW-1185">Reference proteome</keyword>
<gene>
    <name evidence="1" type="ORF">AAV32_09595</name>
</gene>
<name>A0A171KSF3_9BURK</name>